<name>A0A1G7MF64_9BACT</name>
<dbReference type="Pfam" id="PF10851">
    <property type="entry name" value="DUF2652"/>
    <property type="match status" value="1"/>
</dbReference>
<proteinExistence type="predicted"/>
<sequence>MTDSENTPLFKLSLSEIVPEMGTIFIPDISGFTRFVHNTDFATGRRITYELLSAIIDQNNLLFSISEIEGDAIFFYKYGPPPSAFELLEQYKRMLNAFNVRLGHINRALGVTYDLSLKLIAHYGPVAEYDLKGFKKLYGKAVVDAHVLLKNEVASHSYALLTADLLSSADPVRLEDLPPGIQSQSLCHNNGDIVHVCYTYFDFAKTGLEM</sequence>
<organism evidence="1 2">
    <name type="scientific">Dyadobacter soli</name>
    <dbReference type="NCBI Taxonomy" id="659014"/>
    <lineage>
        <taxon>Bacteria</taxon>
        <taxon>Pseudomonadati</taxon>
        <taxon>Bacteroidota</taxon>
        <taxon>Cytophagia</taxon>
        <taxon>Cytophagales</taxon>
        <taxon>Spirosomataceae</taxon>
        <taxon>Dyadobacter</taxon>
    </lineage>
</organism>
<dbReference type="EMBL" id="FNAN01000011">
    <property type="protein sequence ID" value="SDF60341.1"/>
    <property type="molecule type" value="Genomic_DNA"/>
</dbReference>
<protein>
    <recommendedName>
        <fullName evidence="3">DUF2652 domain-containing protein</fullName>
    </recommendedName>
</protein>
<dbReference type="Proteomes" id="UP000198748">
    <property type="component" value="Unassembled WGS sequence"/>
</dbReference>
<evidence type="ECO:0000313" key="1">
    <source>
        <dbReference type="EMBL" id="SDF60341.1"/>
    </source>
</evidence>
<dbReference type="AlphaFoldDB" id="A0A1G7MF64"/>
<dbReference type="InterPro" id="IPR020503">
    <property type="entry name" value="Uncharacterised_Rv2561"/>
</dbReference>
<reference evidence="2" key="1">
    <citation type="submission" date="2016-10" db="EMBL/GenBank/DDBJ databases">
        <authorList>
            <person name="Varghese N."/>
            <person name="Submissions S."/>
        </authorList>
    </citation>
    <scope>NUCLEOTIDE SEQUENCE [LARGE SCALE GENOMIC DNA]</scope>
    <source>
        <strain evidence="2">DSM 25329</strain>
    </source>
</reference>
<evidence type="ECO:0000313" key="2">
    <source>
        <dbReference type="Proteomes" id="UP000198748"/>
    </source>
</evidence>
<gene>
    <name evidence="1" type="ORF">SAMN04487996_111246</name>
</gene>
<dbReference type="RefSeq" id="WP_090153604.1">
    <property type="nucleotide sequence ID" value="NZ_FNAN01000011.1"/>
</dbReference>
<accession>A0A1G7MF64</accession>
<keyword evidence="2" id="KW-1185">Reference proteome</keyword>
<evidence type="ECO:0008006" key="3">
    <source>
        <dbReference type="Google" id="ProtNLM"/>
    </source>
</evidence>
<dbReference type="OrthoDB" id="625021at2"/>
<dbReference type="STRING" id="659014.SAMN04487996_111246"/>